<gene>
    <name evidence="2" type="ORF">D3H55_02500</name>
</gene>
<reference evidence="2 3" key="1">
    <citation type="submission" date="2018-09" db="EMBL/GenBank/DDBJ databases">
        <title>Bacillus saliacetes sp. nov., isolated from Thai shrimp paste (Ka-pi).</title>
        <authorList>
            <person name="Daroonpunt R."/>
            <person name="Tanasupawat S."/>
            <person name="Yiamsombut S."/>
        </authorList>
    </citation>
    <scope>NUCLEOTIDE SEQUENCE [LARGE SCALE GENOMIC DNA]</scope>
    <source>
        <strain evidence="2 3">SKP7-4</strain>
    </source>
</reference>
<dbReference type="Pfam" id="PF10676">
    <property type="entry name" value="gerPA"/>
    <property type="match status" value="1"/>
</dbReference>
<organism evidence="2 3">
    <name type="scientific">Bacillus salacetis</name>
    <dbReference type="NCBI Taxonomy" id="2315464"/>
    <lineage>
        <taxon>Bacteria</taxon>
        <taxon>Bacillati</taxon>
        <taxon>Bacillota</taxon>
        <taxon>Bacilli</taxon>
        <taxon>Bacillales</taxon>
        <taxon>Bacillaceae</taxon>
        <taxon>Bacillus</taxon>
    </lineage>
</organism>
<evidence type="ECO:0000256" key="1">
    <source>
        <dbReference type="SAM" id="MobiDB-lite"/>
    </source>
</evidence>
<proteinExistence type="predicted"/>
<comment type="caution">
    <text evidence="2">The sequence shown here is derived from an EMBL/GenBank/DDBJ whole genome shotgun (WGS) entry which is preliminary data.</text>
</comment>
<name>A0A3A1R5Y6_9BACI</name>
<accession>A0A3A1R5Y6</accession>
<evidence type="ECO:0000313" key="3">
    <source>
        <dbReference type="Proteomes" id="UP000265801"/>
    </source>
</evidence>
<keyword evidence="3" id="KW-1185">Reference proteome</keyword>
<dbReference type="RefSeq" id="WP_119545323.1">
    <property type="nucleotide sequence ID" value="NZ_QXIR01000002.1"/>
</dbReference>
<dbReference type="InterPro" id="IPR019618">
    <property type="entry name" value="Spore_germination_GerPA"/>
</dbReference>
<protein>
    <submittedName>
        <fullName evidence="2">Spore germination protein</fullName>
    </submittedName>
</protein>
<dbReference type="AlphaFoldDB" id="A0A3A1R5Y6"/>
<feature type="region of interest" description="Disordered" evidence="1">
    <location>
        <begin position="24"/>
        <end position="65"/>
    </location>
</feature>
<dbReference type="OrthoDB" id="2382149at2"/>
<dbReference type="Proteomes" id="UP000265801">
    <property type="component" value="Unassembled WGS sequence"/>
</dbReference>
<dbReference type="EMBL" id="QXIR01000002">
    <property type="protein sequence ID" value="RIW38425.1"/>
    <property type="molecule type" value="Genomic_DNA"/>
</dbReference>
<sequence length="65" mass="6640">MPCFINKVYIHQISGGEVTFGAPLTQSPISSSKSTNGAGSGNTGPLQITSIGVSLTTTPQTPFTI</sequence>
<evidence type="ECO:0000313" key="2">
    <source>
        <dbReference type="EMBL" id="RIW38425.1"/>
    </source>
</evidence>